<dbReference type="RefSeq" id="WP_220117490.1">
    <property type="nucleotide sequence ID" value="NZ_JAHZUY010000020.1"/>
</dbReference>
<name>A0ABS7F457_9PROT</name>
<dbReference type="Proteomes" id="UP001519924">
    <property type="component" value="Unassembled WGS sequence"/>
</dbReference>
<evidence type="ECO:0000313" key="2">
    <source>
        <dbReference type="Proteomes" id="UP001519924"/>
    </source>
</evidence>
<gene>
    <name evidence="1" type="ORF">K1J50_09580</name>
</gene>
<comment type="caution">
    <text evidence="1">The sequence shown here is derived from an EMBL/GenBank/DDBJ whole genome shotgun (WGS) entry which is preliminary data.</text>
</comment>
<sequence length="201" mass="21707">MALPWVCISPNVPRMILRWRIMQTLDPEEAYPRRRIAAIDFSLEGFAVTAERLRGVASAVGEGRIGVEVAGTGPNFAAAYTLGANRRFTLASSEFEPDDNWRSQSVHEAVHAAFDLAGERPPSELDEAAAYLGETVWFRAGGLARTVRAPAAAAIHGAANAVVARLALHTTLRQRVRRDQVRELIAAINGHPGYAPSAAGR</sequence>
<evidence type="ECO:0008006" key="3">
    <source>
        <dbReference type="Google" id="ProtNLM"/>
    </source>
</evidence>
<accession>A0ABS7F457</accession>
<organism evidence="1 2">
    <name type="scientific">Caldovatus aquaticus</name>
    <dbReference type="NCBI Taxonomy" id="2865671"/>
    <lineage>
        <taxon>Bacteria</taxon>
        <taxon>Pseudomonadati</taxon>
        <taxon>Pseudomonadota</taxon>
        <taxon>Alphaproteobacteria</taxon>
        <taxon>Acetobacterales</taxon>
        <taxon>Roseomonadaceae</taxon>
        <taxon>Caldovatus</taxon>
    </lineage>
</organism>
<evidence type="ECO:0000313" key="1">
    <source>
        <dbReference type="EMBL" id="MBW8269737.1"/>
    </source>
</evidence>
<dbReference type="EMBL" id="JAHZUY010000020">
    <property type="protein sequence ID" value="MBW8269737.1"/>
    <property type="molecule type" value="Genomic_DNA"/>
</dbReference>
<keyword evidence="2" id="KW-1185">Reference proteome</keyword>
<protein>
    <recommendedName>
        <fullName evidence="3">IrrE N-terminal-like domain-containing protein</fullName>
    </recommendedName>
</protein>
<reference evidence="1 2" key="1">
    <citation type="submission" date="2021-08" db="EMBL/GenBank/DDBJ databases">
        <title>Caldovatus sediminis gen. nov., sp. nov., a moderately thermophilic bacterium isolated from a hot spring.</title>
        <authorList>
            <person name="Hu C.-J."/>
            <person name="Li W.-J."/>
            <person name="Xian W.-D."/>
        </authorList>
    </citation>
    <scope>NUCLEOTIDE SEQUENCE [LARGE SCALE GENOMIC DNA]</scope>
    <source>
        <strain evidence="1 2">SYSU G05006</strain>
    </source>
</reference>
<proteinExistence type="predicted"/>